<evidence type="ECO:0000313" key="2">
    <source>
        <dbReference type="EMBL" id="KAG0717849.1"/>
    </source>
</evidence>
<gene>
    <name evidence="2" type="ORF">GWK47_000832</name>
</gene>
<dbReference type="AlphaFoldDB" id="A0A8J4Y7S8"/>
<evidence type="ECO:0000256" key="1">
    <source>
        <dbReference type="SAM" id="MobiDB-lite"/>
    </source>
</evidence>
<keyword evidence="3" id="KW-1185">Reference proteome</keyword>
<dbReference type="Proteomes" id="UP000770661">
    <property type="component" value="Unassembled WGS sequence"/>
</dbReference>
<evidence type="ECO:0000313" key="3">
    <source>
        <dbReference type="Proteomes" id="UP000770661"/>
    </source>
</evidence>
<comment type="caution">
    <text evidence="2">The sequence shown here is derived from an EMBL/GenBank/DDBJ whole genome shotgun (WGS) entry which is preliminary data.</text>
</comment>
<feature type="compositionally biased region" description="Polar residues" evidence="1">
    <location>
        <begin position="246"/>
        <end position="258"/>
    </location>
</feature>
<reference evidence="2" key="1">
    <citation type="submission" date="2020-07" db="EMBL/GenBank/DDBJ databases">
        <title>The High-quality genome of the commercially important snow crab, Chionoecetes opilio.</title>
        <authorList>
            <person name="Jeong J.-H."/>
            <person name="Ryu S."/>
        </authorList>
    </citation>
    <scope>NUCLEOTIDE SEQUENCE</scope>
    <source>
        <strain evidence="2">MADBK_172401_WGS</strain>
        <tissue evidence="2">Digestive gland</tissue>
    </source>
</reference>
<protein>
    <submittedName>
        <fullName evidence="2">Uncharacterized protein</fullName>
    </submittedName>
</protein>
<dbReference type="EMBL" id="JACEEZ010017003">
    <property type="protein sequence ID" value="KAG0717849.1"/>
    <property type="molecule type" value="Genomic_DNA"/>
</dbReference>
<feature type="region of interest" description="Disordered" evidence="1">
    <location>
        <begin position="235"/>
        <end position="279"/>
    </location>
</feature>
<organism evidence="2 3">
    <name type="scientific">Chionoecetes opilio</name>
    <name type="common">Atlantic snow crab</name>
    <name type="synonym">Cancer opilio</name>
    <dbReference type="NCBI Taxonomy" id="41210"/>
    <lineage>
        <taxon>Eukaryota</taxon>
        <taxon>Metazoa</taxon>
        <taxon>Ecdysozoa</taxon>
        <taxon>Arthropoda</taxon>
        <taxon>Crustacea</taxon>
        <taxon>Multicrustacea</taxon>
        <taxon>Malacostraca</taxon>
        <taxon>Eumalacostraca</taxon>
        <taxon>Eucarida</taxon>
        <taxon>Decapoda</taxon>
        <taxon>Pleocyemata</taxon>
        <taxon>Brachyura</taxon>
        <taxon>Eubrachyura</taxon>
        <taxon>Majoidea</taxon>
        <taxon>Majidae</taxon>
        <taxon>Chionoecetes</taxon>
    </lineage>
</organism>
<accession>A0A8J4Y7S8</accession>
<sequence>MFHILETRPTKVRWCWLARERDTSTASPLVSTLLVLRVAILGGCRNPARCGTPCTCALWNTTSTATSLRCSSESRGITGSNWAGGSGGSAASTSRRARHWMLSSLLVCEAAHNIQERAAYSKARASLPCRGSWLPFAGQRPSAGVEGEDKPYAAPALSLDQAGNLHATQIAAQRPVHLLLRRDGVSAALQSLASRPPQECHECHLQPPPAPEATSRQFFLSAALSVSPLQWTGGRESFLDDCDPSTRATPGELSSASPAPSERQRPLATPASPLSHLPLSAPTRCHVAAAAPPPQPPQAPGSTAVESLRDALIKSYGDERSRQSITRWETLQTRLSHFVEFNSVRVLRKSCV</sequence>
<proteinExistence type="predicted"/>
<name>A0A8J4Y7S8_CHIOP</name>